<evidence type="ECO:0000313" key="2">
    <source>
        <dbReference type="EMBL" id="KUK44351.1"/>
    </source>
</evidence>
<evidence type="ECO:0000313" key="5">
    <source>
        <dbReference type="Proteomes" id="UP000057043"/>
    </source>
</evidence>
<accession>A0A101IHH2</accession>
<dbReference type="PATRIC" id="fig|301375.6.peg.1738"/>
<keyword evidence="1" id="KW-0472">Membrane</keyword>
<feature type="transmembrane region" description="Helical" evidence="1">
    <location>
        <begin position="6"/>
        <end position="25"/>
    </location>
</feature>
<dbReference type="EMBL" id="LGHB01000040">
    <property type="protein sequence ID" value="KUK94965.1"/>
    <property type="molecule type" value="Genomic_DNA"/>
</dbReference>
<organism evidence="3 4">
    <name type="scientific">Methanothrix harundinacea</name>
    <dbReference type="NCBI Taxonomy" id="301375"/>
    <lineage>
        <taxon>Archaea</taxon>
        <taxon>Methanobacteriati</taxon>
        <taxon>Methanobacteriota</taxon>
        <taxon>Stenosarchaea group</taxon>
        <taxon>Methanomicrobia</taxon>
        <taxon>Methanotrichales</taxon>
        <taxon>Methanotrichaceae</taxon>
        <taxon>Methanothrix</taxon>
    </lineage>
</organism>
<sequence>MSKKSLEIGISCGLVFLMIALMILVQTAAPEPLRPAGFVLAVLAFMLLMGGAGFGLMNVES</sequence>
<keyword evidence="1" id="KW-0812">Transmembrane</keyword>
<reference evidence="4 5" key="2">
    <citation type="journal article" date="2015" name="MBio">
        <title>Genome-Resolved Metagenomic Analysis Reveals Roles for Candidate Phyla and Other Microbial Community Members in Biogeochemical Transformations in Oil Reservoirs.</title>
        <authorList>
            <person name="Hu P."/>
            <person name="Tom L."/>
            <person name="Singh A."/>
            <person name="Thomas B.C."/>
            <person name="Baker B.J."/>
            <person name="Piceno Y.M."/>
            <person name="Andersen G.L."/>
            <person name="Banfield J.F."/>
        </authorList>
    </citation>
    <scope>NUCLEOTIDE SEQUENCE [LARGE SCALE GENOMIC DNA]</scope>
    <source>
        <strain evidence="2">57_489</strain>
    </source>
</reference>
<feature type="transmembrane region" description="Helical" evidence="1">
    <location>
        <begin position="37"/>
        <end position="57"/>
    </location>
</feature>
<name>A0A101IHH2_9EURY</name>
<dbReference type="EMBL" id="LGFT01000027">
    <property type="protein sequence ID" value="KUK44351.1"/>
    <property type="molecule type" value="Genomic_DNA"/>
</dbReference>
<evidence type="ECO:0000313" key="4">
    <source>
        <dbReference type="Proteomes" id="UP000053961"/>
    </source>
</evidence>
<reference evidence="3" key="1">
    <citation type="journal article" date="2015" name="MBio">
        <title>Genome-resolved metagenomic analysis reveals roles for candidate phyla and other microbial community members in biogeochemical transformations in oil reservoirs.</title>
        <authorList>
            <person name="Hu P."/>
            <person name="Tom L."/>
            <person name="Singh A."/>
            <person name="Thomas B.C."/>
            <person name="Baker B.J."/>
            <person name="Piceno Y.M."/>
            <person name="Andersen G.L."/>
            <person name="Banfield J.F."/>
        </authorList>
    </citation>
    <scope>NUCLEOTIDE SEQUENCE [LARGE SCALE GENOMIC DNA]</scope>
    <source>
        <strain evidence="3">56_747</strain>
    </source>
</reference>
<gene>
    <name evidence="2" type="ORF">XD72_1270</name>
    <name evidence="3" type="ORF">XE07_1987</name>
</gene>
<dbReference type="Proteomes" id="UP000053961">
    <property type="component" value="Unassembled WGS sequence"/>
</dbReference>
<dbReference type="Proteomes" id="UP000057043">
    <property type="component" value="Unassembled WGS sequence"/>
</dbReference>
<evidence type="ECO:0000256" key="1">
    <source>
        <dbReference type="SAM" id="Phobius"/>
    </source>
</evidence>
<dbReference type="AlphaFoldDB" id="A0A101IHH2"/>
<comment type="caution">
    <text evidence="3">The sequence shown here is derived from an EMBL/GenBank/DDBJ whole genome shotgun (WGS) entry which is preliminary data.</text>
</comment>
<evidence type="ECO:0000313" key="3">
    <source>
        <dbReference type="EMBL" id="KUK94965.1"/>
    </source>
</evidence>
<keyword evidence="1" id="KW-1133">Transmembrane helix</keyword>
<proteinExistence type="predicted"/>
<protein>
    <submittedName>
        <fullName evidence="3">Uncharacterized protein</fullName>
    </submittedName>
</protein>